<dbReference type="InterPro" id="IPR014722">
    <property type="entry name" value="Rib_uL2_dom2"/>
</dbReference>
<keyword evidence="7" id="KW-1185">Reference proteome</keyword>
<evidence type="ECO:0000313" key="8">
    <source>
        <dbReference type="Proteomes" id="UP000265566"/>
    </source>
</evidence>
<reference evidence="5" key="5">
    <citation type="journal article" date="2018" name="Nat. Plants">
        <title>Whole-genome landscape of Medicago truncatula symbiotic genes.</title>
        <authorList>
            <person name="Pecrix Y."/>
            <person name="Gamas P."/>
            <person name="Carrere S."/>
        </authorList>
    </citation>
    <scope>NUCLEOTIDE SEQUENCE</scope>
    <source>
        <tissue evidence="5">Leaves</tissue>
    </source>
</reference>
<reference evidence="4 7" key="1">
    <citation type="journal article" date="2011" name="Nature">
        <title>The Medicago genome provides insight into the evolution of rhizobial symbioses.</title>
        <authorList>
            <person name="Young N.D."/>
            <person name="Debelle F."/>
            <person name="Oldroyd G.E."/>
            <person name="Geurts R."/>
            <person name="Cannon S.B."/>
            <person name="Udvardi M.K."/>
            <person name="Benedito V.A."/>
            <person name="Mayer K.F."/>
            <person name="Gouzy J."/>
            <person name="Schoof H."/>
            <person name="Van de Peer Y."/>
            <person name="Proost S."/>
            <person name="Cook D.R."/>
            <person name="Meyers B.C."/>
            <person name="Spannagl M."/>
            <person name="Cheung F."/>
            <person name="De Mita S."/>
            <person name="Krishnakumar V."/>
            <person name="Gundlach H."/>
            <person name="Zhou S."/>
            <person name="Mudge J."/>
            <person name="Bharti A.K."/>
            <person name="Murray J.D."/>
            <person name="Naoumkina M.A."/>
            <person name="Rosen B."/>
            <person name="Silverstein K.A."/>
            <person name="Tang H."/>
            <person name="Rombauts S."/>
            <person name="Zhao P.X."/>
            <person name="Zhou P."/>
            <person name="Barbe V."/>
            <person name="Bardou P."/>
            <person name="Bechner M."/>
            <person name="Bellec A."/>
            <person name="Berger A."/>
            <person name="Berges H."/>
            <person name="Bidwell S."/>
            <person name="Bisseling T."/>
            <person name="Choisne N."/>
            <person name="Couloux A."/>
            <person name="Denny R."/>
            <person name="Deshpande S."/>
            <person name="Dai X."/>
            <person name="Doyle J.J."/>
            <person name="Dudez A.M."/>
            <person name="Farmer A.D."/>
            <person name="Fouteau S."/>
            <person name="Franken C."/>
            <person name="Gibelin C."/>
            <person name="Gish J."/>
            <person name="Goldstein S."/>
            <person name="Gonzalez A.J."/>
            <person name="Green P.J."/>
            <person name="Hallab A."/>
            <person name="Hartog M."/>
            <person name="Hua A."/>
            <person name="Humphray S.J."/>
            <person name="Jeong D.H."/>
            <person name="Jing Y."/>
            <person name="Jocker A."/>
            <person name="Kenton S.M."/>
            <person name="Kim D.J."/>
            <person name="Klee K."/>
            <person name="Lai H."/>
            <person name="Lang C."/>
            <person name="Lin S."/>
            <person name="Macmil S.L."/>
            <person name="Magdelenat G."/>
            <person name="Matthews L."/>
            <person name="McCorrison J."/>
            <person name="Monaghan E.L."/>
            <person name="Mun J.H."/>
            <person name="Najar F.Z."/>
            <person name="Nicholson C."/>
            <person name="Noirot C."/>
            <person name="O'Bleness M."/>
            <person name="Paule C.R."/>
            <person name="Poulain J."/>
            <person name="Prion F."/>
            <person name="Qin B."/>
            <person name="Qu C."/>
            <person name="Retzel E.F."/>
            <person name="Riddle C."/>
            <person name="Sallet E."/>
            <person name="Samain S."/>
            <person name="Samson N."/>
            <person name="Sanders I."/>
            <person name="Saurat O."/>
            <person name="Scarpelli C."/>
            <person name="Schiex T."/>
            <person name="Segurens B."/>
            <person name="Severin A.J."/>
            <person name="Sherrier D.J."/>
            <person name="Shi R."/>
            <person name="Sims S."/>
            <person name="Singer S.R."/>
            <person name="Sinharoy S."/>
            <person name="Sterck L."/>
            <person name="Viollet A."/>
            <person name="Wang B.B."/>
            <person name="Wang K."/>
            <person name="Wang M."/>
            <person name="Wang X."/>
            <person name="Warfsmann J."/>
            <person name="Weissenbach J."/>
            <person name="White D.D."/>
            <person name="White J.D."/>
            <person name="Wiley G.B."/>
            <person name="Wincker P."/>
            <person name="Xing Y."/>
            <person name="Yang L."/>
            <person name="Yao Z."/>
            <person name="Ying F."/>
            <person name="Zhai J."/>
            <person name="Zhou L."/>
            <person name="Zuber A."/>
            <person name="Denarie J."/>
            <person name="Dixon R.A."/>
            <person name="May G.D."/>
            <person name="Schwartz D.C."/>
            <person name="Rogers J."/>
            <person name="Quetier F."/>
            <person name="Town C.D."/>
            <person name="Roe B.A."/>
        </authorList>
    </citation>
    <scope>NUCLEOTIDE SEQUENCE [LARGE SCALE GENOMIC DNA]</scope>
    <source>
        <strain evidence="4">A17</strain>
        <strain evidence="6 7">cv. Jemalong A17</strain>
    </source>
</reference>
<dbReference type="GO" id="GO:0022625">
    <property type="term" value="C:cytosolic large ribosomal subunit"/>
    <property type="evidence" value="ECO:0000318"/>
    <property type="project" value="GO_Central"/>
</dbReference>
<dbReference type="EMBL" id="PSQE01000008">
    <property type="protein sequence ID" value="RHN41827.1"/>
    <property type="molecule type" value="Genomic_DNA"/>
</dbReference>
<dbReference type="EMBL" id="CM001224">
    <property type="protein sequence ID" value="AET03575.1"/>
    <property type="molecule type" value="Genomic_DNA"/>
</dbReference>
<protein>
    <submittedName>
        <fullName evidence="4">60S ribosomal protein L26, putative</fullName>
    </submittedName>
    <submittedName>
        <fullName evidence="5">Putative translation protein SH3</fullName>
    </submittedName>
</protein>
<evidence type="ECO:0000313" key="6">
    <source>
        <dbReference type="EnsemblPlants" id="AET03575"/>
    </source>
</evidence>
<dbReference type="STRING" id="3880.G7L8P1"/>
<dbReference type="GO" id="GO:0003735">
    <property type="term" value="F:structural constituent of ribosome"/>
    <property type="evidence" value="ECO:0000318"/>
    <property type="project" value="GO_Central"/>
</dbReference>
<organism evidence="4 7">
    <name type="scientific">Medicago truncatula</name>
    <name type="common">Barrel medic</name>
    <name type="synonym">Medicago tribuloides</name>
    <dbReference type="NCBI Taxonomy" id="3880"/>
    <lineage>
        <taxon>Eukaryota</taxon>
        <taxon>Viridiplantae</taxon>
        <taxon>Streptophyta</taxon>
        <taxon>Embryophyta</taxon>
        <taxon>Tracheophyta</taxon>
        <taxon>Spermatophyta</taxon>
        <taxon>Magnoliopsida</taxon>
        <taxon>eudicotyledons</taxon>
        <taxon>Gunneridae</taxon>
        <taxon>Pentapetalae</taxon>
        <taxon>rosids</taxon>
        <taxon>fabids</taxon>
        <taxon>Fabales</taxon>
        <taxon>Fabaceae</taxon>
        <taxon>Papilionoideae</taxon>
        <taxon>50 kb inversion clade</taxon>
        <taxon>NPAAA clade</taxon>
        <taxon>Hologalegina</taxon>
        <taxon>IRL clade</taxon>
        <taxon>Trifolieae</taxon>
        <taxon>Medicago</taxon>
    </lineage>
</organism>
<dbReference type="PaxDb" id="3880-AET03575"/>
<dbReference type="Gramene" id="rna48189">
    <property type="protein sequence ID" value="RHN41827.1"/>
    <property type="gene ID" value="gene48189"/>
</dbReference>
<name>G7L8P1_MEDTR</name>
<evidence type="ECO:0000313" key="4">
    <source>
        <dbReference type="EMBL" id="AET03575.1"/>
    </source>
</evidence>
<evidence type="ECO:0000256" key="2">
    <source>
        <dbReference type="ARBA" id="ARBA00022980"/>
    </source>
</evidence>
<dbReference type="Proteomes" id="UP000265566">
    <property type="component" value="Chromosome 8"/>
</dbReference>
<dbReference type="InterPro" id="IPR005756">
    <property type="entry name" value="Ribosomal_uL24_euk/arc"/>
</dbReference>
<dbReference type="eggNOG" id="KOG3401">
    <property type="taxonomic scope" value="Eukaryota"/>
</dbReference>
<dbReference type="HOGENOM" id="CLU_2743898_0_0_1"/>
<keyword evidence="3" id="KW-0687">Ribonucleoprotein</keyword>
<gene>
    <name evidence="4" type="ordered locus">MTR_8g073140</name>
    <name evidence="5" type="ORF">MtrunA17_Chr8g0370201</name>
</gene>
<dbReference type="Pfam" id="PF16906">
    <property type="entry name" value="Ribosomal_L26"/>
    <property type="match status" value="1"/>
</dbReference>
<evidence type="ECO:0000256" key="1">
    <source>
        <dbReference type="ARBA" id="ARBA00010618"/>
    </source>
</evidence>
<dbReference type="Proteomes" id="UP000002051">
    <property type="component" value="Chromosome 8"/>
</dbReference>
<reference evidence="8" key="4">
    <citation type="journal article" date="2018" name="Nat. Plants">
        <title>Whole-genome landscape of Medicago truncatula symbiotic genes.</title>
        <authorList>
            <person name="Pecrix Y."/>
            <person name="Staton S.E."/>
            <person name="Sallet E."/>
            <person name="Lelandais-Briere C."/>
            <person name="Moreau S."/>
            <person name="Carrere S."/>
            <person name="Blein T."/>
            <person name="Jardinaud M.F."/>
            <person name="Latrasse D."/>
            <person name="Zouine M."/>
            <person name="Zahm M."/>
            <person name="Kreplak J."/>
            <person name="Mayjonade B."/>
            <person name="Satge C."/>
            <person name="Perez M."/>
            <person name="Cauet S."/>
            <person name="Marande W."/>
            <person name="Chantry-Darmon C."/>
            <person name="Lopez-Roques C."/>
            <person name="Bouchez O."/>
            <person name="Berard A."/>
            <person name="Debelle F."/>
            <person name="Munos S."/>
            <person name="Bendahmane A."/>
            <person name="Berges H."/>
            <person name="Niebel A."/>
            <person name="Buitink J."/>
            <person name="Frugier F."/>
            <person name="Benhamed M."/>
            <person name="Crespi M."/>
            <person name="Gouzy J."/>
            <person name="Gamas P."/>
        </authorList>
    </citation>
    <scope>NUCLEOTIDE SEQUENCE [LARGE SCALE GENOMIC DNA]</scope>
    <source>
        <strain evidence="8">cv. Jemalong A17</strain>
    </source>
</reference>
<proteinExistence type="inferred from homology"/>
<dbReference type="SUPFAM" id="SSF50104">
    <property type="entry name" value="Translation proteins SH3-like domain"/>
    <property type="match status" value="1"/>
</dbReference>
<evidence type="ECO:0000313" key="7">
    <source>
        <dbReference type="Proteomes" id="UP000002051"/>
    </source>
</evidence>
<reference evidence="6" key="3">
    <citation type="submission" date="2015-04" db="UniProtKB">
        <authorList>
            <consortium name="EnsemblPlants"/>
        </authorList>
    </citation>
    <scope>IDENTIFICATION</scope>
    <source>
        <strain evidence="6">cv. Jemalong A17</strain>
    </source>
</reference>
<reference evidence="4 7" key="2">
    <citation type="journal article" date="2014" name="BMC Genomics">
        <title>An improved genome release (version Mt4.0) for the model legume Medicago truncatula.</title>
        <authorList>
            <person name="Tang H."/>
            <person name="Krishnakumar V."/>
            <person name="Bidwell S."/>
            <person name="Rosen B."/>
            <person name="Chan A."/>
            <person name="Zhou S."/>
            <person name="Gentzbittel L."/>
            <person name="Childs K.L."/>
            <person name="Yandell M."/>
            <person name="Gundlach H."/>
            <person name="Mayer K.F."/>
            <person name="Schwartz D.C."/>
            <person name="Town C.D."/>
        </authorList>
    </citation>
    <scope>GENOME REANNOTATION</scope>
    <source>
        <strain evidence="6 7">cv. Jemalong A17</strain>
    </source>
</reference>
<sequence length="71" mass="7866">MSEPLSGDLLSKYNVHSLPVRKEDEVQVVKGKVNGQTVNVGVNPSKVVITKIRLDNDRKREMVVGFDECGL</sequence>
<dbReference type="GO" id="GO:0042273">
    <property type="term" value="P:ribosomal large subunit biogenesis"/>
    <property type="evidence" value="ECO:0000318"/>
    <property type="project" value="GO_Central"/>
</dbReference>
<dbReference type="EnsemblPlants" id="AET03575">
    <property type="protein sequence ID" value="AET03575"/>
    <property type="gene ID" value="MTR_8g073140"/>
</dbReference>
<dbReference type="GO" id="GO:0002181">
    <property type="term" value="P:cytoplasmic translation"/>
    <property type="evidence" value="ECO:0000318"/>
    <property type="project" value="GO_Central"/>
</dbReference>
<dbReference type="AlphaFoldDB" id="G7L8P1"/>
<dbReference type="PANTHER" id="PTHR11143">
    <property type="entry name" value="60S RIBOSOMAL PROTEIN L26 FAMILY MEMBER"/>
    <property type="match status" value="1"/>
</dbReference>
<dbReference type="InterPro" id="IPR008991">
    <property type="entry name" value="Translation_prot_SH3-like_sf"/>
</dbReference>
<evidence type="ECO:0000313" key="5">
    <source>
        <dbReference type="EMBL" id="RHN41827.1"/>
    </source>
</evidence>
<dbReference type="Gene3D" id="2.30.30.30">
    <property type="match status" value="1"/>
</dbReference>
<dbReference type="GO" id="GO:0003723">
    <property type="term" value="F:RNA binding"/>
    <property type="evidence" value="ECO:0000318"/>
    <property type="project" value="GO_Central"/>
</dbReference>
<keyword evidence="2 4" id="KW-0689">Ribosomal protein</keyword>
<evidence type="ECO:0000256" key="3">
    <source>
        <dbReference type="ARBA" id="ARBA00023274"/>
    </source>
</evidence>
<comment type="similarity">
    <text evidence="1">Belongs to the universal ribosomal protein uL24 family.</text>
</comment>
<accession>G7L8P1</accession>